<accession>A0ABP0RHM3</accession>
<name>A0ABP0RHM3_9DINO</name>
<comment type="caution">
    <text evidence="3">The sequence shown here is derived from an EMBL/GenBank/DDBJ whole genome shotgun (WGS) entry which is preliminary data.</text>
</comment>
<sequence length="189" mass="20845">MSSASWADTPVGEEVLVLCKFPQLENSEFFKNASSFQIEGLEGPLPRLVVDGAWRFKGQHSRPMSSNLFFSEDARSTSSLAGASPHVVHFELDRSNMASRMDRVLSGMSEIRAGKLEPEEPEEIPQEQAEIEVQEVQAAGAGDSDKTLQDADATQAKKLADAPKGVEEATRRKKRRTERRRVVPSSTSK</sequence>
<reference evidence="3 4" key="1">
    <citation type="submission" date="2024-02" db="EMBL/GenBank/DDBJ databases">
        <authorList>
            <person name="Chen Y."/>
            <person name="Shah S."/>
            <person name="Dougan E. K."/>
            <person name="Thang M."/>
            <person name="Chan C."/>
        </authorList>
    </citation>
    <scope>NUCLEOTIDE SEQUENCE [LARGE SCALE GENOMIC DNA]</scope>
</reference>
<evidence type="ECO:0000256" key="1">
    <source>
        <dbReference type="SAM" id="MobiDB-lite"/>
    </source>
</evidence>
<feature type="compositionally biased region" description="Basic and acidic residues" evidence="1">
    <location>
        <begin position="158"/>
        <end position="170"/>
    </location>
</feature>
<dbReference type="Proteomes" id="UP001642484">
    <property type="component" value="Unassembled WGS sequence"/>
</dbReference>
<protein>
    <recommendedName>
        <fullName evidence="2">Transcription factor TFIIIC triple barrel domain-containing protein</fullName>
    </recommendedName>
</protein>
<evidence type="ECO:0000313" key="4">
    <source>
        <dbReference type="Proteomes" id="UP001642484"/>
    </source>
</evidence>
<gene>
    <name evidence="3" type="ORF">CCMP2556_LOCUS47243</name>
</gene>
<organism evidence="3 4">
    <name type="scientific">Durusdinium trenchii</name>
    <dbReference type="NCBI Taxonomy" id="1381693"/>
    <lineage>
        <taxon>Eukaryota</taxon>
        <taxon>Sar</taxon>
        <taxon>Alveolata</taxon>
        <taxon>Dinophyceae</taxon>
        <taxon>Suessiales</taxon>
        <taxon>Symbiodiniaceae</taxon>
        <taxon>Durusdinium</taxon>
    </lineage>
</organism>
<dbReference type="InterPro" id="IPR019481">
    <property type="entry name" value="TFIIIC_triple_barrel"/>
</dbReference>
<evidence type="ECO:0000259" key="2">
    <source>
        <dbReference type="Pfam" id="PF10419"/>
    </source>
</evidence>
<evidence type="ECO:0000313" key="3">
    <source>
        <dbReference type="EMBL" id="CAK9099883.1"/>
    </source>
</evidence>
<keyword evidence="4" id="KW-1185">Reference proteome</keyword>
<feature type="domain" description="Transcription factor TFIIIC triple barrel" evidence="2">
    <location>
        <begin position="13"/>
        <end position="89"/>
    </location>
</feature>
<feature type="region of interest" description="Disordered" evidence="1">
    <location>
        <begin position="137"/>
        <end position="189"/>
    </location>
</feature>
<dbReference type="EMBL" id="CAXAMN010026006">
    <property type="protein sequence ID" value="CAK9099883.1"/>
    <property type="molecule type" value="Genomic_DNA"/>
</dbReference>
<dbReference type="Pfam" id="PF10419">
    <property type="entry name" value="TFIIIC_sub6"/>
    <property type="match status" value="1"/>
</dbReference>
<proteinExistence type="predicted"/>